<evidence type="ECO:0008006" key="4">
    <source>
        <dbReference type="Google" id="ProtNLM"/>
    </source>
</evidence>
<organism evidence="2 3">
    <name type="scientific">Stylosanthes scabra</name>
    <dbReference type="NCBI Taxonomy" id="79078"/>
    <lineage>
        <taxon>Eukaryota</taxon>
        <taxon>Viridiplantae</taxon>
        <taxon>Streptophyta</taxon>
        <taxon>Embryophyta</taxon>
        <taxon>Tracheophyta</taxon>
        <taxon>Spermatophyta</taxon>
        <taxon>Magnoliopsida</taxon>
        <taxon>eudicotyledons</taxon>
        <taxon>Gunneridae</taxon>
        <taxon>Pentapetalae</taxon>
        <taxon>rosids</taxon>
        <taxon>fabids</taxon>
        <taxon>Fabales</taxon>
        <taxon>Fabaceae</taxon>
        <taxon>Papilionoideae</taxon>
        <taxon>50 kb inversion clade</taxon>
        <taxon>dalbergioids sensu lato</taxon>
        <taxon>Dalbergieae</taxon>
        <taxon>Pterocarpus clade</taxon>
        <taxon>Stylosanthes</taxon>
    </lineage>
</organism>
<evidence type="ECO:0000313" key="3">
    <source>
        <dbReference type="Proteomes" id="UP001341840"/>
    </source>
</evidence>
<proteinExistence type="predicted"/>
<evidence type="ECO:0000313" key="2">
    <source>
        <dbReference type="EMBL" id="MED6203535.1"/>
    </source>
</evidence>
<feature type="coiled-coil region" evidence="1">
    <location>
        <begin position="58"/>
        <end position="85"/>
    </location>
</feature>
<dbReference type="EMBL" id="JASCZI010241657">
    <property type="protein sequence ID" value="MED6203535.1"/>
    <property type="molecule type" value="Genomic_DNA"/>
</dbReference>
<gene>
    <name evidence="2" type="ORF">PIB30_000623</name>
</gene>
<comment type="caution">
    <text evidence="2">The sequence shown here is derived from an EMBL/GenBank/DDBJ whole genome shotgun (WGS) entry which is preliminary data.</text>
</comment>
<evidence type="ECO:0000256" key="1">
    <source>
        <dbReference type="SAM" id="Coils"/>
    </source>
</evidence>
<dbReference type="Proteomes" id="UP001341840">
    <property type="component" value="Unassembled WGS sequence"/>
</dbReference>
<protein>
    <recommendedName>
        <fullName evidence="4">Transposase</fullName>
    </recommendedName>
</protein>
<accession>A0ABU6Y1A8</accession>
<keyword evidence="3" id="KW-1185">Reference proteome</keyword>
<reference evidence="2 3" key="1">
    <citation type="journal article" date="2023" name="Plants (Basel)">
        <title>Bridging the Gap: Combining Genomics and Transcriptomics Approaches to Understand Stylosanthes scabra, an Orphan Legume from the Brazilian Caatinga.</title>
        <authorList>
            <person name="Ferreira-Neto J.R.C."/>
            <person name="da Silva M.D."/>
            <person name="Binneck E."/>
            <person name="de Melo N.F."/>
            <person name="da Silva R.H."/>
            <person name="de Melo A.L.T.M."/>
            <person name="Pandolfi V."/>
            <person name="Bustamante F.O."/>
            <person name="Brasileiro-Vidal A.C."/>
            <person name="Benko-Iseppon A.M."/>
        </authorList>
    </citation>
    <scope>NUCLEOTIDE SEQUENCE [LARGE SCALE GENOMIC DNA]</scope>
    <source>
        <tissue evidence="2">Leaves</tissue>
    </source>
</reference>
<sequence length="188" mass="21675">MHKIREKGPPHHWIPNDIWKRYVDFWASPEYQAMRRANKSNRASSTGGSLHTRGSITYSATVKKMELHKAEMKRLEDEREACIAAGEPAGPPIDEDAVWDRIAGGRKRGWVYGKGKVPKRPMPQLVDPEDASTCSGPDAREHITLMNREIQQQAEAYKREMEAWKRRYETNVTRLQTIIDTQSVEFDQ</sequence>
<feature type="coiled-coil region" evidence="1">
    <location>
        <begin position="140"/>
        <end position="167"/>
    </location>
</feature>
<keyword evidence="1" id="KW-0175">Coiled coil</keyword>
<name>A0ABU6Y1A8_9FABA</name>